<dbReference type="SUPFAM" id="SSF46689">
    <property type="entry name" value="Homeodomain-like"/>
    <property type="match status" value="2"/>
</dbReference>
<dbReference type="EMBL" id="JBHTAI010000008">
    <property type="protein sequence ID" value="MFC7149816.1"/>
    <property type="molecule type" value="Genomic_DNA"/>
</dbReference>
<keyword evidence="1" id="KW-0805">Transcription regulation</keyword>
<dbReference type="Pfam" id="PF12833">
    <property type="entry name" value="HTH_18"/>
    <property type="match status" value="1"/>
</dbReference>
<dbReference type="PROSITE" id="PS01124">
    <property type="entry name" value="HTH_ARAC_FAMILY_2"/>
    <property type="match status" value="1"/>
</dbReference>
<name>A0ABW2F9X2_9BACL</name>
<feature type="domain" description="HTH araC/xylS-type" evidence="4">
    <location>
        <begin position="172"/>
        <end position="270"/>
    </location>
</feature>
<evidence type="ECO:0000259" key="4">
    <source>
        <dbReference type="PROSITE" id="PS01124"/>
    </source>
</evidence>
<sequence>MRKIIDSVPYRCHFRIHHFHDVTVPPSWHIEENRRNQDLHLLFVKGGHGYYWLEGEEEPLHSGKIIFVSHAFGHSARPVLSDLPSIMPMRFGIYDNESNRMVNLFDHPFCMVYSPEPALNYTEKFDRLFRYFMASDMAGREQLCSAVLYEIFANLTNDRLNRRSAFHDERIVRIRQQIDESPNHRMTVHEWAEQAGLSVKQCTRLFHQYYGATLKQYHIRALARQARFLLNETRMSISDVAEQLGFPDVYSFSKQYKKVTGHPPLVDKRSRHNGQDR</sequence>
<organism evidence="5 6">
    <name type="scientific">Cohnella cellulosilytica</name>
    <dbReference type="NCBI Taxonomy" id="986710"/>
    <lineage>
        <taxon>Bacteria</taxon>
        <taxon>Bacillati</taxon>
        <taxon>Bacillota</taxon>
        <taxon>Bacilli</taxon>
        <taxon>Bacillales</taxon>
        <taxon>Paenibacillaceae</taxon>
        <taxon>Cohnella</taxon>
    </lineage>
</organism>
<comment type="caution">
    <text evidence="5">The sequence shown here is derived from an EMBL/GenBank/DDBJ whole genome shotgun (WGS) entry which is preliminary data.</text>
</comment>
<dbReference type="SMART" id="SM00342">
    <property type="entry name" value="HTH_ARAC"/>
    <property type="match status" value="1"/>
</dbReference>
<dbReference type="RefSeq" id="WP_378107308.1">
    <property type="nucleotide sequence ID" value="NZ_JBHSUP010000026.1"/>
</dbReference>
<evidence type="ECO:0000313" key="5">
    <source>
        <dbReference type="EMBL" id="MFC7149816.1"/>
    </source>
</evidence>
<dbReference type="PANTHER" id="PTHR43280">
    <property type="entry name" value="ARAC-FAMILY TRANSCRIPTIONAL REGULATOR"/>
    <property type="match status" value="1"/>
</dbReference>
<keyword evidence="6" id="KW-1185">Reference proteome</keyword>
<dbReference type="PANTHER" id="PTHR43280:SF2">
    <property type="entry name" value="HTH-TYPE TRANSCRIPTIONAL REGULATOR EXSA"/>
    <property type="match status" value="1"/>
</dbReference>
<protein>
    <submittedName>
        <fullName evidence="5">Helix-turn-helix domain-containing protein</fullName>
    </submittedName>
</protein>
<proteinExistence type="predicted"/>
<gene>
    <name evidence="5" type="ORF">ACFQMJ_14925</name>
</gene>
<reference evidence="6" key="1">
    <citation type="journal article" date="2019" name="Int. J. Syst. Evol. Microbiol.">
        <title>The Global Catalogue of Microorganisms (GCM) 10K type strain sequencing project: providing services to taxonomists for standard genome sequencing and annotation.</title>
        <authorList>
            <consortium name="The Broad Institute Genomics Platform"/>
            <consortium name="The Broad Institute Genome Sequencing Center for Infectious Disease"/>
            <person name="Wu L."/>
            <person name="Ma J."/>
        </authorList>
    </citation>
    <scope>NUCLEOTIDE SEQUENCE [LARGE SCALE GENOMIC DNA]</scope>
    <source>
        <strain evidence="6">KCTC 12907</strain>
    </source>
</reference>
<evidence type="ECO:0000256" key="1">
    <source>
        <dbReference type="ARBA" id="ARBA00023015"/>
    </source>
</evidence>
<evidence type="ECO:0000256" key="2">
    <source>
        <dbReference type="ARBA" id="ARBA00023125"/>
    </source>
</evidence>
<keyword evidence="3" id="KW-0804">Transcription</keyword>
<dbReference type="InterPro" id="IPR018060">
    <property type="entry name" value="HTH_AraC"/>
</dbReference>
<dbReference type="Proteomes" id="UP001596378">
    <property type="component" value="Unassembled WGS sequence"/>
</dbReference>
<keyword evidence="2" id="KW-0238">DNA-binding</keyword>
<evidence type="ECO:0000313" key="6">
    <source>
        <dbReference type="Proteomes" id="UP001596378"/>
    </source>
</evidence>
<evidence type="ECO:0000256" key="3">
    <source>
        <dbReference type="ARBA" id="ARBA00023163"/>
    </source>
</evidence>
<dbReference type="InterPro" id="IPR009057">
    <property type="entry name" value="Homeodomain-like_sf"/>
</dbReference>
<accession>A0ABW2F9X2</accession>
<dbReference type="Gene3D" id="1.10.10.60">
    <property type="entry name" value="Homeodomain-like"/>
    <property type="match status" value="1"/>
</dbReference>